<evidence type="ECO:0000313" key="11">
    <source>
        <dbReference type="EMBL" id="KAI9552421.1"/>
    </source>
</evidence>
<dbReference type="CDD" id="cd03213">
    <property type="entry name" value="ABCG_EPDR"/>
    <property type="match status" value="1"/>
</dbReference>
<keyword evidence="7 9" id="KW-1133">Transmembrane helix</keyword>
<dbReference type="GO" id="GO:0005524">
    <property type="term" value="F:ATP binding"/>
    <property type="evidence" value="ECO:0007669"/>
    <property type="project" value="UniProtKB-KW"/>
</dbReference>
<dbReference type="GO" id="GO:0005886">
    <property type="term" value="C:plasma membrane"/>
    <property type="evidence" value="ECO:0007669"/>
    <property type="project" value="TreeGrafter"/>
</dbReference>
<feature type="transmembrane region" description="Helical" evidence="9">
    <location>
        <begin position="455"/>
        <end position="477"/>
    </location>
</feature>
<keyword evidence="8 9" id="KW-0472">Membrane</keyword>
<keyword evidence="3" id="KW-0813">Transport</keyword>
<dbReference type="FunFam" id="3.40.50.300:FF:000891">
    <property type="entry name" value="ATP-binding cassette sub-family G member"/>
    <property type="match status" value="1"/>
</dbReference>
<keyword evidence="5" id="KW-0547">Nucleotide-binding</keyword>
<dbReference type="InterPro" id="IPR013525">
    <property type="entry name" value="ABC2_TM"/>
</dbReference>
<dbReference type="SMART" id="SM00382">
    <property type="entry name" value="AAA"/>
    <property type="match status" value="1"/>
</dbReference>
<dbReference type="InterPro" id="IPR017871">
    <property type="entry name" value="ABC_transporter-like_CS"/>
</dbReference>
<dbReference type="PANTHER" id="PTHR48041">
    <property type="entry name" value="ABC TRANSPORTER G FAMILY MEMBER 28"/>
    <property type="match status" value="1"/>
</dbReference>
<gene>
    <name evidence="11" type="ORF">GHT06_022787</name>
</gene>
<reference evidence="11 12" key="1">
    <citation type="submission" date="2022-05" db="EMBL/GenBank/DDBJ databases">
        <title>A multi-omics perspective on studying reproductive biology in Daphnia sinensis.</title>
        <authorList>
            <person name="Jia J."/>
        </authorList>
    </citation>
    <scope>NUCLEOTIDE SEQUENCE [LARGE SCALE GENOMIC DNA]</scope>
    <source>
        <strain evidence="11 12">WSL</strain>
    </source>
</reference>
<dbReference type="InterPro" id="IPR003439">
    <property type="entry name" value="ABC_transporter-like_ATP-bd"/>
</dbReference>
<evidence type="ECO:0000256" key="3">
    <source>
        <dbReference type="ARBA" id="ARBA00022448"/>
    </source>
</evidence>
<feature type="transmembrane region" description="Helical" evidence="9">
    <location>
        <begin position="369"/>
        <end position="387"/>
    </location>
</feature>
<dbReference type="Proteomes" id="UP000820818">
    <property type="component" value="Linkage Group LG10"/>
</dbReference>
<dbReference type="GO" id="GO:0140359">
    <property type="term" value="F:ABC-type transporter activity"/>
    <property type="evidence" value="ECO:0007669"/>
    <property type="project" value="InterPro"/>
</dbReference>
<evidence type="ECO:0000256" key="6">
    <source>
        <dbReference type="ARBA" id="ARBA00022840"/>
    </source>
</evidence>
<dbReference type="InterPro" id="IPR003593">
    <property type="entry name" value="AAA+_ATPase"/>
</dbReference>
<dbReference type="AlphaFoldDB" id="A0AAD5PLY0"/>
<dbReference type="Pfam" id="PF01061">
    <property type="entry name" value="ABC2_membrane"/>
    <property type="match status" value="1"/>
</dbReference>
<evidence type="ECO:0000256" key="1">
    <source>
        <dbReference type="ARBA" id="ARBA00004141"/>
    </source>
</evidence>
<keyword evidence="6" id="KW-0067">ATP-binding</keyword>
<sequence length="485" mass="53745">MDAHIEMAGSDVVPAVGNLIGASLHLTFRDIYYTANKGKNARKILHGMSGTFKSGHLTAILGPSGAGKSSLMNILAGLRTSGAEGQIQVNGVDRKLKKFRKQSAYITQEDHLLSNLTIDEYIMTAANLKLGNKVSSSERKSKVELVMKTLGLTHSRHTQIGSLSGGECKRLSIGLELLNNPDILFLDEPTSGLDSSSSLQCVALLRDIARSGRTVVATIHQPSSRLLDYFDHLYIVASGMCIYQGPIGSLVPYLQTANLECPSYHNPADFVMDVACGEYGDVLPVLVSTIENGRLVYQEIYGSTSVMPSPPPKSRTDDATDVTITVTGNIPKKKKIKTYPASFHTQVAVLLERTWRTMWRDKMLTKVRFVTHFVLGLLVDTMYWLGGDDAASILNNASMLFFNLLVILFASTMPTVVTFPMERNVLLREHLNHCYCPNRHPQKFLEHFNMDESSYYWSVVGMLVFFIAVRVTGYFALSFKLKSMR</sequence>
<name>A0AAD5PLY0_9CRUS</name>
<accession>A0AAD5PLY0</accession>
<dbReference type="SUPFAM" id="SSF52540">
    <property type="entry name" value="P-loop containing nucleoside triphosphate hydrolases"/>
    <property type="match status" value="1"/>
</dbReference>
<evidence type="ECO:0000256" key="4">
    <source>
        <dbReference type="ARBA" id="ARBA00022692"/>
    </source>
</evidence>
<comment type="similarity">
    <text evidence="2">Belongs to the ABC transporter superfamily. ABCG family. Eye pigment precursor importer (TC 3.A.1.204) subfamily.</text>
</comment>
<dbReference type="GO" id="GO:0016887">
    <property type="term" value="F:ATP hydrolysis activity"/>
    <property type="evidence" value="ECO:0007669"/>
    <property type="project" value="InterPro"/>
</dbReference>
<protein>
    <submittedName>
        <fullName evidence="11">ABC protein</fullName>
    </submittedName>
</protein>
<dbReference type="PROSITE" id="PS50893">
    <property type="entry name" value="ABC_TRANSPORTER_2"/>
    <property type="match status" value="1"/>
</dbReference>
<comment type="subcellular location">
    <subcellularLocation>
        <location evidence="1">Membrane</location>
        <topology evidence="1">Multi-pass membrane protein</topology>
    </subcellularLocation>
</comment>
<dbReference type="PROSITE" id="PS00211">
    <property type="entry name" value="ABC_TRANSPORTER_1"/>
    <property type="match status" value="1"/>
</dbReference>
<dbReference type="EMBL" id="WJBH02000010">
    <property type="protein sequence ID" value="KAI9552421.1"/>
    <property type="molecule type" value="Genomic_DNA"/>
</dbReference>
<feature type="transmembrane region" description="Helical" evidence="9">
    <location>
        <begin position="399"/>
        <end position="421"/>
    </location>
</feature>
<feature type="domain" description="ABC transporter" evidence="10">
    <location>
        <begin position="26"/>
        <end position="263"/>
    </location>
</feature>
<evidence type="ECO:0000259" key="10">
    <source>
        <dbReference type="PROSITE" id="PS50893"/>
    </source>
</evidence>
<dbReference type="PANTHER" id="PTHR48041:SF78">
    <property type="entry name" value="ABC TRANSPORTER EXPRESSED IN TRACHEA, ISOFORM A"/>
    <property type="match status" value="1"/>
</dbReference>
<proteinExistence type="inferred from homology"/>
<keyword evidence="12" id="KW-1185">Reference proteome</keyword>
<evidence type="ECO:0000256" key="5">
    <source>
        <dbReference type="ARBA" id="ARBA00022741"/>
    </source>
</evidence>
<organism evidence="11 12">
    <name type="scientific">Daphnia sinensis</name>
    <dbReference type="NCBI Taxonomy" id="1820382"/>
    <lineage>
        <taxon>Eukaryota</taxon>
        <taxon>Metazoa</taxon>
        <taxon>Ecdysozoa</taxon>
        <taxon>Arthropoda</taxon>
        <taxon>Crustacea</taxon>
        <taxon>Branchiopoda</taxon>
        <taxon>Diplostraca</taxon>
        <taxon>Cladocera</taxon>
        <taxon>Anomopoda</taxon>
        <taxon>Daphniidae</taxon>
        <taxon>Daphnia</taxon>
        <taxon>Daphnia similis group</taxon>
    </lineage>
</organism>
<dbReference type="InterPro" id="IPR043926">
    <property type="entry name" value="ABCG_dom"/>
</dbReference>
<dbReference type="InterPro" id="IPR050352">
    <property type="entry name" value="ABCG_transporters"/>
</dbReference>
<evidence type="ECO:0000256" key="9">
    <source>
        <dbReference type="SAM" id="Phobius"/>
    </source>
</evidence>
<evidence type="ECO:0000256" key="2">
    <source>
        <dbReference type="ARBA" id="ARBA00005814"/>
    </source>
</evidence>
<dbReference type="Pfam" id="PF00005">
    <property type="entry name" value="ABC_tran"/>
    <property type="match status" value="1"/>
</dbReference>
<dbReference type="Gene3D" id="3.40.50.300">
    <property type="entry name" value="P-loop containing nucleotide triphosphate hydrolases"/>
    <property type="match status" value="1"/>
</dbReference>
<evidence type="ECO:0000256" key="8">
    <source>
        <dbReference type="ARBA" id="ARBA00023136"/>
    </source>
</evidence>
<dbReference type="Pfam" id="PF19055">
    <property type="entry name" value="ABC2_membrane_7"/>
    <property type="match status" value="1"/>
</dbReference>
<dbReference type="InterPro" id="IPR027417">
    <property type="entry name" value="P-loop_NTPase"/>
</dbReference>
<comment type="caution">
    <text evidence="11">The sequence shown here is derived from an EMBL/GenBank/DDBJ whole genome shotgun (WGS) entry which is preliminary data.</text>
</comment>
<evidence type="ECO:0000313" key="12">
    <source>
        <dbReference type="Proteomes" id="UP000820818"/>
    </source>
</evidence>
<keyword evidence="4 9" id="KW-0812">Transmembrane</keyword>
<evidence type="ECO:0000256" key="7">
    <source>
        <dbReference type="ARBA" id="ARBA00022989"/>
    </source>
</evidence>